<feature type="signal peptide" evidence="11">
    <location>
        <begin position="1"/>
        <end position="31"/>
    </location>
</feature>
<dbReference type="GO" id="GO:0005524">
    <property type="term" value="F:ATP binding"/>
    <property type="evidence" value="ECO:0007669"/>
    <property type="project" value="InterPro"/>
</dbReference>
<accession>A0A7J6I1A7</accession>
<dbReference type="Pfam" id="PF23598">
    <property type="entry name" value="LRR_14"/>
    <property type="match status" value="1"/>
</dbReference>
<comment type="caution">
    <text evidence="13">The sequence shown here is derived from an EMBL/GenBank/DDBJ whole genome shotgun (WGS) entry which is preliminary data.</text>
</comment>
<dbReference type="PROSITE" id="PS51450">
    <property type="entry name" value="LRR"/>
    <property type="match status" value="1"/>
</dbReference>
<evidence type="ECO:0000256" key="3">
    <source>
        <dbReference type="ARBA" id="ARBA00022692"/>
    </source>
</evidence>
<feature type="chain" id="PRO_5043239232" description="Protein kinase domain-containing protein" evidence="11">
    <location>
        <begin position="32"/>
        <end position="785"/>
    </location>
</feature>
<dbReference type="FunFam" id="3.30.200.20:FF:000285">
    <property type="entry name" value="Putative inactive leucine-rich repeat receptor-like protein kinase"/>
    <property type="match status" value="1"/>
</dbReference>
<evidence type="ECO:0000256" key="8">
    <source>
        <dbReference type="ARBA" id="ARBA00023170"/>
    </source>
</evidence>
<dbReference type="PANTHER" id="PTHR48054:SF82">
    <property type="entry name" value="LRR RECEPTOR-LIKE SERINE_THREONINE-PROTEIN KINASE FLS2"/>
    <property type="match status" value="1"/>
</dbReference>
<keyword evidence="6 10" id="KW-1133">Transmembrane helix</keyword>
<evidence type="ECO:0000256" key="9">
    <source>
        <dbReference type="ARBA" id="ARBA00023180"/>
    </source>
</evidence>
<dbReference type="FunFam" id="3.80.10.10:FF:000041">
    <property type="entry name" value="LRR receptor-like serine/threonine-protein kinase ERECTA"/>
    <property type="match status" value="1"/>
</dbReference>
<dbReference type="PROSITE" id="PS50011">
    <property type="entry name" value="PROTEIN_KINASE_DOM"/>
    <property type="match status" value="1"/>
</dbReference>
<protein>
    <recommendedName>
        <fullName evidence="12">Protein kinase domain-containing protein</fullName>
    </recommendedName>
</protein>
<feature type="domain" description="Protein kinase" evidence="12">
    <location>
        <begin position="489"/>
        <end position="763"/>
    </location>
</feature>
<evidence type="ECO:0000256" key="4">
    <source>
        <dbReference type="ARBA" id="ARBA00022729"/>
    </source>
</evidence>
<evidence type="ECO:0000256" key="5">
    <source>
        <dbReference type="ARBA" id="ARBA00022737"/>
    </source>
</evidence>
<evidence type="ECO:0000256" key="2">
    <source>
        <dbReference type="ARBA" id="ARBA00022614"/>
    </source>
</evidence>
<keyword evidence="4 11" id="KW-0732">Signal</keyword>
<keyword evidence="2" id="KW-0433">Leucine-rich repeat</keyword>
<gene>
    <name evidence="13" type="ORF">G4B88_014007</name>
</gene>
<dbReference type="Pfam" id="PF00069">
    <property type="entry name" value="Pkinase"/>
    <property type="match status" value="1"/>
</dbReference>
<evidence type="ECO:0000256" key="10">
    <source>
        <dbReference type="SAM" id="Phobius"/>
    </source>
</evidence>
<evidence type="ECO:0000256" key="11">
    <source>
        <dbReference type="SAM" id="SignalP"/>
    </source>
</evidence>
<keyword evidence="9" id="KW-0325">Glycoprotein</keyword>
<dbReference type="SUPFAM" id="SSF52058">
    <property type="entry name" value="L domain-like"/>
    <property type="match status" value="1"/>
</dbReference>
<evidence type="ECO:0000313" key="14">
    <source>
        <dbReference type="Proteomes" id="UP000583929"/>
    </source>
</evidence>
<keyword evidence="14" id="KW-1185">Reference proteome</keyword>
<evidence type="ECO:0000256" key="1">
    <source>
        <dbReference type="ARBA" id="ARBA00004479"/>
    </source>
</evidence>
<dbReference type="GO" id="GO:0016020">
    <property type="term" value="C:membrane"/>
    <property type="evidence" value="ECO:0007669"/>
    <property type="project" value="UniProtKB-SubCell"/>
</dbReference>
<proteinExistence type="predicted"/>
<feature type="transmembrane region" description="Helical" evidence="10">
    <location>
        <begin position="402"/>
        <end position="425"/>
    </location>
</feature>
<organism evidence="13 14">
    <name type="scientific">Cannabis sativa</name>
    <name type="common">Hemp</name>
    <name type="synonym">Marijuana</name>
    <dbReference type="NCBI Taxonomy" id="3483"/>
    <lineage>
        <taxon>Eukaryota</taxon>
        <taxon>Viridiplantae</taxon>
        <taxon>Streptophyta</taxon>
        <taxon>Embryophyta</taxon>
        <taxon>Tracheophyta</taxon>
        <taxon>Spermatophyta</taxon>
        <taxon>Magnoliopsida</taxon>
        <taxon>eudicotyledons</taxon>
        <taxon>Gunneridae</taxon>
        <taxon>Pentapetalae</taxon>
        <taxon>rosids</taxon>
        <taxon>fabids</taxon>
        <taxon>Rosales</taxon>
        <taxon>Cannabaceae</taxon>
        <taxon>Cannabis</taxon>
    </lineage>
</organism>
<dbReference type="OrthoDB" id="676979at2759"/>
<dbReference type="Proteomes" id="UP000583929">
    <property type="component" value="Unassembled WGS sequence"/>
</dbReference>
<dbReference type="InterPro" id="IPR000719">
    <property type="entry name" value="Prot_kinase_dom"/>
</dbReference>
<dbReference type="Gene3D" id="3.30.200.20">
    <property type="entry name" value="Phosphorylase Kinase, domain 1"/>
    <property type="match status" value="1"/>
</dbReference>
<keyword evidence="8" id="KW-0675">Receptor</keyword>
<dbReference type="GO" id="GO:0004672">
    <property type="term" value="F:protein kinase activity"/>
    <property type="evidence" value="ECO:0007669"/>
    <property type="project" value="InterPro"/>
</dbReference>
<dbReference type="InterPro" id="IPR032675">
    <property type="entry name" value="LRR_dom_sf"/>
</dbReference>
<accession>A0A803NV97</accession>
<comment type="subcellular location">
    <subcellularLocation>
        <location evidence="1">Membrane</location>
        <topology evidence="1">Single-pass type I membrane protein</topology>
    </subcellularLocation>
</comment>
<dbReference type="InterPro" id="IPR003591">
    <property type="entry name" value="Leu-rich_rpt_typical-subtyp"/>
</dbReference>
<dbReference type="InterPro" id="IPR001611">
    <property type="entry name" value="Leu-rich_rpt"/>
</dbReference>
<keyword evidence="3 10" id="KW-0812">Transmembrane</keyword>
<dbReference type="SUPFAM" id="SSF56112">
    <property type="entry name" value="Protein kinase-like (PK-like)"/>
    <property type="match status" value="1"/>
</dbReference>
<dbReference type="EMBL" id="JAATIQ010000013">
    <property type="protein sequence ID" value="KAF4401166.1"/>
    <property type="molecule type" value="Genomic_DNA"/>
</dbReference>
<dbReference type="InterPro" id="IPR055414">
    <property type="entry name" value="LRR_R13L4/SHOC2-like"/>
</dbReference>
<sequence length="785" mass="87073">MVMAMEKPVFFPLLFLLTLLMAFLLVKPSNQLDLPQTQSLLRIQQYLNFPPALNSLKNDDTDFCNIEPTSFFTVVCYENDITQLHIIGNNEFPPLSQDFSIHSFFTALAKLNTLKVLSLVSLGLWGPLPGAIGHLSSLEILNISSNYIHGAIPTQLLHLRDLQTIVLDHNNFSGPVPFWLNSLPMLTVLSLKHNLLSGSLPNSLGSLRNLRVLTLSENKLSGSIPNFRKLTNLQVLDLEDNQFGPNFPSLPRKLVILKLRKNRFRLGISANITSFYLLQKLDISMNEFVGPFMPSLLSMPSISYLDISGNKFTGVLSENMTCSSGLNFVNMSSNYLVGKLPSCLVLPPKDGVVLYSGNCLLSDHDKQEQRQQHPVEFCHKEALAVEVIPRREKPKIPNNKPVLAPTLAGGIVGAIAVVGVVSMLVKKKYGKYTLKKPTTTLITERVSTVNTAKLLSNAKHISETMKLGASLPAYRTFSLEELMEATNNFDDSAFMGDSPNGQLYRGKLCDGTLITIRSLEMKRRRSPQAYTRDLEMISKLRHCHLISALGHCLECQLDDSGVSRIFLVFEFSPNGTLRDCISGTQGLKLNWTQRIAAAIGVTKGIQFLHTGIVPGVYSNNLKITNVMLDHNLHVKISSYNLPLLAENRGMASNVVSSTTKGSGQDRVKHEDKNDVYDIGIILLEIILGRPIMFYKEVDSLKDLLRVSIATDDTGRRSIVDPAVHKQCSDESLMTMMEICMRCLSSEPADRPSVEDILWTLQFAAQVQNSGRGESMNSQESHGSLS</sequence>
<dbReference type="AlphaFoldDB" id="A0A7J6I1A7"/>
<dbReference type="InterPro" id="IPR052592">
    <property type="entry name" value="LRR-RLK"/>
</dbReference>
<dbReference type="OMA" id="KNVTCSQ"/>
<reference evidence="13 14" key="1">
    <citation type="journal article" date="2020" name="bioRxiv">
        <title>Sequence and annotation of 42 cannabis genomes reveals extensive copy number variation in cannabinoid synthesis and pathogen resistance genes.</title>
        <authorList>
            <person name="Mckernan K.J."/>
            <person name="Helbert Y."/>
            <person name="Kane L.T."/>
            <person name="Ebling H."/>
            <person name="Zhang L."/>
            <person name="Liu B."/>
            <person name="Eaton Z."/>
            <person name="Mclaughlin S."/>
            <person name="Kingan S."/>
            <person name="Baybayan P."/>
            <person name="Concepcion G."/>
            <person name="Jordan M."/>
            <person name="Riva A."/>
            <person name="Barbazuk W."/>
            <person name="Harkins T."/>
        </authorList>
    </citation>
    <scope>NUCLEOTIDE SEQUENCE [LARGE SCALE GENOMIC DNA]</scope>
    <source>
        <strain evidence="14">cv. Jamaican Lion 4</strain>
        <tissue evidence="13">Leaf</tissue>
    </source>
</reference>
<dbReference type="SMART" id="SM00369">
    <property type="entry name" value="LRR_TYP"/>
    <property type="match status" value="4"/>
</dbReference>
<evidence type="ECO:0000259" key="12">
    <source>
        <dbReference type="PROSITE" id="PS50011"/>
    </source>
</evidence>
<keyword evidence="7 10" id="KW-0472">Membrane</keyword>
<evidence type="ECO:0000256" key="6">
    <source>
        <dbReference type="ARBA" id="ARBA00022989"/>
    </source>
</evidence>
<evidence type="ECO:0000313" key="13">
    <source>
        <dbReference type="EMBL" id="KAF4401166.1"/>
    </source>
</evidence>
<dbReference type="PANTHER" id="PTHR48054">
    <property type="entry name" value="RECEPTOR KINASE-LIKE PROTEIN XA21"/>
    <property type="match status" value="1"/>
</dbReference>
<evidence type="ECO:0000256" key="7">
    <source>
        <dbReference type="ARBA" id="ARBA00023136"/>
    </source>
</evidence>
<dbReference type="Gene3D" id="1.10.510.10">
    <property type="entry name" value="Transferase(Phosphotransferase) domain 1"/>
    <property type="match status" value="1"/>
</dbReference>
<keyword evidence="5" id="KW-0677">Repeat</keyword>
<dbReference type="InterPro" id="IPR011009">
    <property type="entry name" value="Kinase-like_dom_sf"/>
</dbReference>
<dbReference type="FunFam" id="1.10.510.10:FF:000431">
    <property type="entry name" value="Putative inactive leucine-rich repeat receptor-like protein kinase"/>
    <property type="match status" value="1"/>
</dbReference>
<dbReference type="Gene3D" id="3.80.10.10">
    <property type="entry name" value="Ribonuclease Inhibitor"/>
    <property type="match status" value="3"/>
</dbReference>
<name>A0A7J6I1A7_CANSA</name>